<feature type="chain" id="PRO_5002474184" description="Translocation and assembly module subunit TamA" evidence="11">
    <location>
        <begin position="22"/>
        <end position="577"/>
    </location>
</feature>
<keyword evidence="8" id="KW-0998">Cell outer membrane</keyword>
<dbReference type="Pfam" id="PF01103">
    <property type="entry name" value="Omp85"/>
    <property type="match status" value="1"/>
</dbReference>
<evidence type="ECO:0000256" key="8">
    <source>
        <dbReference type="ARBA" id="ARBA00023237"/>
    </source>
</evidence>
<dbReference type="GO" id="GO:0009306">
    <property type="term" value="P:protein secretion"/>
    <property type="evidence" value="ECO:0007669"/>
    <property type="project" value="TreeGrafter"/>
</dbReference>
<dbReference type="eggNOG" id="COG0729">
    <property type="taxonomic scope" value="Bacteria"/>
</dbReference>
<dbReference type="InterPro" id="IPR000184">
    <property type="entry name" value="Bac_surfAg_D15"/>
</dbReference>
<comment type="subcellular location">
    <subcellularLocation>
        <location evidence="1">Cell outer membrane</location>
    </subcellularLocation>
</comment>
<dbReference type="GO" id="GO:0097347">
    <property type="term" value="C:TAM protein secretion complex"/>
    <property type="evidence" value="ECO:0007669"/>
    <property type="project" value="TreeGrafter"/>
</dbReference>
<accession>A0A0F4PJY1</accession>
<proteinExistence type="inferred from homology"/>
<evidence type="ECO:0000256" key="10">
    <source>
        <dbReference type="ARBA" id="ARBA00093548"/>
    </source>
</evidence>
<dbReference type="Gene3D" id="3.10.20.310">
    <property type="entry name" value="membrane protein fhac"/>
    <property type="match status" value="3"/>
</dbReference>
<feature type="domain" description="Bacterial surface antigen (D15)" evidence="12">
    <location>
        <begin position="272"/>
        <end position="571"/>
    </location>
</feature>
<gene>
    <name evidence="14" type="ORF">TW72_17435</name>
</gene>
<name>A0A0F4PJY1_9GAMM</name>
<evidence type="ECO:0000256" key="2">
    <source>
        <dbReference type="ARBA" id="ARBA00010248"/>
    </source>
</evidence>
<dbReference type="Proteomes" id="UP000033664">
    <property type="component" value="Unassembled WGS sequence"/>
</dbReference>
<dbReference type="RefSeq" id="WP_052698289.1">
    <property type="nucleotide sequence ID" value="NZ_JXXY01000017.1"/>
</dbReference>
<dbReference type="PANTHER" id="PTHR12815:SF47">
    <property type="entry name" value="TRANSLOCATION AND ASSEMBLY MODULE SUBUNIT TAMA"/>
    <property type="match status" value="1"/>
</dbReference>
<dbReference type="AlphaFoldDB" id="A0A0F4PJY1"/>
<reference evidence="14 15" key="1">
    <citation type="journal article" date="2015" name="BMC Genomics">
        <title>Genome mining reveals unlocked bioactive potential of marine Gram-negative bacteria.</title>
        <authorList>
            <person name="Machado H."/>
            <person name="Sonnenschein E.C."/>
            <person name="Melchiorsen J."/>
            <person name="Gram L."/>
        </authorList>
    </citation>
    <scope>NUCLEOTIDE SEQUENCE [LARGE SCALE GENOMIC DNA]</scope>
    <source>
        <strain evidence="14 15">S3137</strain>
    </source>
</reference>
<dbReference type="InterPro" id="IPR039910">
    <property type="entry name" value="D15-like"/>
</dbReference>
<evidence type="ECO:0000259" key="13">
    <source>
        <dbReference type="Pfam" id="PF17243"/>
    </source>
</evidence>
<sequence>MFCRFFILLSILIWPAVTAHAAVQQATTITGYSINGLSGELEENVALYLAQLKGEVPSRQLQRYASAQVKASMRALGYYHSEVELSLERSEGKAQVIANITPGKATRIARLDYQFSGPGEDDQQLKTVLDSLPLQQGQVVHHGQYDSAKSAIDRQLLELGYFDAKWQQSKLAINRSQHSAEVVLHVQTGPRYDYGPINISSDTPASNYIYSLAHFKTGQPYRATKVSEFNLALSQTPYFSSVRVYADIPARTNGEVPIRVEVLHKPQDSFEVGGGYSTDLGPKARFKWSRPWITEDGHYLESNLNISKRQQDISFAYTVPVDDPNDDIWRFSLGYKLEDNVDTDIFSKTLTGLVQRQWKVGEDWIRTAFLRREYEEFRIGEQHQRTKMLLPGVSFARKQSKGGTTPFWGEQWLISTEVGTEHLASTTDIVRVQLQYAWLNTYWQRHMFFTRVNLGAIYVDDINDVPVSMRFFAGGDQSIRGYKYESISPERNGYNIGGKYLATGTLEYNYQFAENWRAALFVDAGTATNDFSESWSVGTGFGVRYLTPVGPIRIDHAWALSTPNNTTRLSITVGPEL</sequence>
<dbReference type="PATRIC" id="fig|151081.8.peg.3260"/>
<dbReference type="PANTHER" id="PTHR12815">
    <property type="entry name" value="SORTING AND ASSEMBLY MACHINERY SAMM50 PROTEIN FAMILY MEMBER"/>
    <property type="match status" value="1"/>
</dbReference>
<dbReference type="Pfam" id="PF17243">
    <property type="entry name" value="POTRA_TamA_1"/>
    <property type="match status" value="1"/>
</dbReference>
<evidence type="ECO:0000313" key="14">
    <source>
        <dbReference type="EMBL" id="KJY96189.1"/>
    </source>
</evidence>
<keyword evidence="4" id="KW-1134">Transmembrane beta strand</keyword>
<keyword evidence="5" id="KW-0812">Transmembrane</keyword>
<keyword evidence="7" id="KW-0472">Membrane</keyword>
<keyword evidence="15" id="KW-1185">Reference proteome</keyword>
<evidence type="ECO:0000256" key="4">
    <source>
        <dbReference type="ARBA" id="ARBA00022452"/>
    </source>
</evidence>
<organism evidence="14 15">
    <name type="scientific">Pseudoalteromonas ruthenica</name>
    <dbReference type="NCBI Taxonomy" id="151081"/>
    <lineage>
        <taxon>Bacteria</taxon>
        <taxon>Pseudomonadati</taxon>
        <taxon>Pseudomonadota</taxon>
        <taxon>Gammaproteobacteria</taxon>
        <taxon>Alteromonadales</taxon>
        <taxon>Pseudoalteromonadaceae</taxon>
        <taxon>Pseudoalteromonas</taxon>
    </lineage>
</organism>
<evidence type="ECO:0000256" key="5">
    <source>
        <dbReference type="ARBA" id="ARBA00022692"/>
    </source>
</evidence>
<dbReference type="Gene3D" id="2.40.160.50">
    <property type="entry name" value="membrane protein fhac: a member of the omp85/tpsb transporter family"/>
    <property type="match status" value="1"/>
</dbReference>
<evidence type="ECO:0000256" key="3">
    <source>
        <dbReference type="ARBA" id="ARBA00015419"/>
    </source>
</evidence>
<evidence type="ECO:0000313" key="15">
    <source>
        <dbReference type="Proteomes" id="UP000033664"/>
    </source>
</evidence>
<evidence type="ECO:0000256" key="7">
    <source>
        <dbReference type="ARBA" id="ARBA00023136"/>
    </source>
</evidence>
<dbReference type="EMBL" id="JXXZ01000019">
    <property type="protein sequence ID" value="KJY96189.1"/>
    <property type="molecule type" value="Genomic_DNA"/>
</dbReference>
<evidence type="ECO:0000256" key="11">
    <source>
        <dbReference type="SAM" id="SignalP"/>
    </source>
</evidence>
<evidence type="ECO:0000256" key="6">
    <source>
        <dbReference type="ARBA" id="ARBA00022729"/>
    </source>
</evidence>
<feature type="domain" description="TamA POTRA" evidence="13">
    <location>
        <begin position="32"/>
        <end position="102"/>
    </location>
</feature>
<comment type="caution">
    <text evidence="14">The sequence shown here is derived from an EMBL/GenBank/DDBJ whole genome shotgun (WGS) entry which is preliminary data.</text>
</comment>
<evidence type="ECO:0000256" key="9">
    <source>
        <dbReference type="ARBA" id="ARBA00033063"/>
    </source>
</evidence>
<dbReference type="GO" id="GO:0009279">
    <property type="term" value="C:cell outer membrane"/>
    <property type="evidence" value="ECO:0007669"/>
    <property type="project" value="UniProtKB-SubCell"/>
</dbReference>
<dbReference type="InterPro" id="IPR035243">
    <property type="entry name" value="TamA_POTRA_Dom_1"/>
</dbReference>
<evidence type="ECO:0000256" key="1">
    <source>
        <dbReference type="ARBA" id="ARBA00004442"/>
    </source>
</evidence>
<comment type="subunit">
    <text evidence="10">Interacts with TamB to form the translocation and assembly module (TAM).</text>
</comment>
<dbReference type="GeneID" id="58230280"/>
<protein>
    <recommendedName>
        <fullName evidence="3">Translocation and assembly module subunit TamA</fullName>
    </recommendedName>
    <alternativeName>
        <fullName evidence="9">Autotransporter assembly factor TamA</fullName>
    </alternativeName>
</protein>
<keyword evidence="6 11" id="KW-0732">Signal</keyword>
<comment type="similarity">
    <text evidence="2">Belongs to the TamA family.</text>
</comment>
<feature type="signal peptide" evidence="11">
    <location>
        <begin position="1"/>
        <end position="21"/>
    </location>
</feature>
<evidence type="ECO:0000259" key="12">
    <source>
        <dbReference type="Pfam" id="PF01103"/>
    </source>
</evidence>